<dbReference type="Ensembl" id="ENSCCRT00000054504.2">
    <property type="protein sequence ID" value="ENSCCRP00000050316.2"/>
    <property type="gene ID" value="ENSCCRG00000059874.1"/>
</dbReference>
<feature type="transmembrane region" description="Helical" evidence="2">
    <location>
        <begin position="247"/>
        <end position="271"/>
    </location>
</feature>
<accession>A0A8C1CQU4</accession>
<evidence type="ECO:0000256" key="2">
    <source>
        <dbReference type="SAM" id="Phobius"/>
    </source>
</evidence>
<evidence type="ECO:0000313" key="6">
    <source>
        <dbReference type="Proteomes" id="UP001108240"/>
    </source>
</evidence>
<feature type="domain" description="Immunoglobulin" evidence="4">
    <location>
        <begin position="137"/>
        <end position="239"/>
    </location>
</feature>
<name>A0A8C1CQU4_CYPCA</name>
<keyword evidence="2" id="KW-0472">Membrane</keyword>
<dbReference type="Proteomes" id="UP001108240">
    <property type="component" value="Unplaced"/>
</dbReference>
<evidence type="ECO:0000313" key="5">
    <source>
        <dbReference type="Ensembl" id="ENSCCRP00000050316.2"/>
    </source>
</evidence>
<dbReference type="SMART" id="SM00409">
    <property type="entry name" value="IG"/>
    <property type="match status" value="2"/>
</dbReference>
<reference evidence="5" key="1">
    <citation type="submission" date="2025-08" db="UniProtKB">
        <authorList>
            <consortium name="Ensembl"/>
        </authorList>
    </citation>
    <scope>IDENTIFICATION</scope>
</reference>
<organism evidence="5 6">
    <name type="scientific">Cyprinus carpio carpio</name>
    <dbReference type="NCBI Taxonomy" id="630221"/>
    <lineage>
        <taxon>Eukaryota</taxon>
        <taxon>Metazoa</taxon>
        <taxon>Chordata</taxon>
        <taxon>Craniata</taxon>
        <taxon>Vertebrata</taxon>
        <taxon>Euteleostomi</taxon>
        <taxon>Actinopterygii</taxon>
        <taxon>Neopterygii</taxon>
        <taxon>Teleostei</taxon>
        <taxon>Ostariophysi</taxon>
        <taxon>Cypriniformes</taxon>
        <taxon>Cyprinidae</taxon>
        <taxon>Cyprininae</taxon>
        <taxon>Cyprinus</taxon>
    </lineage>
</organism>
<keyword evidence="6" id="KW-1185">Reference proteome</keyword>
<dbReference type="InterPro" id="IPR013783">
    <property type="entry name" value="Ig-like_fold"/>
</dbReference>
<evidence type="ECO:0000259" key="4">
    <source>
        <dbReference type="SMART" id="SM00409"/>
    </source>
</evidence>
<keyword evidence="2" id="KW-0812">Transmembrane</keyword>
<sequence>MKIVFSILLFLSIMKGVLGVDPDKVKTVIEGGSLTLQTNFTEMQKDGLIEWLVNDTSIATINKRTGKVEYIDNALMMMFSGRLNLDHTGFLTIWNIRIKHSGEYKVGSMSSAGIRSNMFKVIVEESPLKSVEDKDEIKVLSATKGSSKTLHTETELQEHDLILWRFGAEGSLIAKSYTEDSHTSFYDGDDGRFRGRLGMDSKTGSLTITHLETEHTGEFRLKIYSDRRIVFKRFIVTVSVPGLSTGVIAGICVGVLLLVAAAVTSGVVIYFRHKISELKKLIPKISERLDQLPKISKDLEQLLKLFKQLSEISEKKESPKINEKELVKISEKLMKMSDVCEKELPKISEHLEKLREEKISERLLEGKKPKQQPQLRADVTKEEIMRPEEEKDEWEASIYVEDTAISLARGRTHGGSFKLKEGKNVVIINENAGVCAHGSDGHTGNELKEMKAESSVKGVNEETALMSQNEEDGEAAV</sequence>
<keyword evidence="3" id="KW-0732">Signal</keyword>
<feature type="region of interest" description="Disordered" evidence="1">
    <location>
        <begin position="450"/>
        <end position="477"/>
    </location>
</feature>
<reference evidence="5" key="2">
    <citation type="submission" date="2025-09" db="UniProtKB">
        <authorList>
            <consortium name="Ensembl"/>
        </authorList>
    </citation>
    <scope>IDENTIFICATION</scope>
</reference>
<keyword evidence="2" id="KW-1133">Transmembrane helix</keyword>
<dbReference type="InterPro" id="IPR036179">
    <property type="entry name" value="Ig-like_dom_sf"/>
</dbReference>
<proteinExistence type="predicted"/>
<dbReference type="GeneTree" id="ENSGT01050000244806"/>
<feature type="chain" id="PRO_5039939745" description="Immunoglobulin domain-containing protein" evidence="3">
    <location>
        <begin position="20"/>
        <end position="477"/>
    </location>
</feature>
<feature type="domain" description="Immunoglobulin" evidence="4">
    <location>
        <begin position="23"/>
        <end position="124"/>
    </location>
</feature>
<protein>
    <recommendedName>
        <fullName evidence="4">Immunoglobulin domain-containing protein</fullName>
    </recommendedName>
</protein>
<dbReference type="InterPro" id="IPR003599">
    <property type="entry name" value="Ig_sub"/>
</dbReference>
<dbReference type="PANTHER" id="PTHR21063">
    <property type="entry name" value="LFA-3"/>
    <property type="match status" value="1"/>
</dbReference>
<feature type="signal peptide" evidence="3">
    <location>
        <begin position="1"/>
        <end position="19"/>
    </location>
</feature>
<evidence type="ECO:0000256" key="3">
    <source>
        <dbReference type="SAM" id="SignalP"/>
    </source>
</evidence>
<dbReference type="PANTHER" id="PTHR21063:SF4">
    <property type="entry name" value="CD48 ANTIGEN-RELATED"/>
    <property type="match status" value="1"/>
</dbReference>
<dbReference type="Gene3D" id="2.60.40.10">
    <property type="entry name" value="Immunoglobulins"/>
    <property type="match status" value="2"/>
</dbReference>
<dbReference type="SUPFAM" id="SSF48726">
    <property type="entry name" value="Immunoglobulin"/>
    <property type="match status" value="2"/>
</dbReference>
<evidence type="ECO:0000256" key="1">
    <source>
        <dbReference type="SAM" id="MobiDB-lite"/>
    </source>
</evidence>
<dbReference type="AlphaFoldDB" id="A0A8C1CQU4"/>